<protein>
    <submittedName>
        <fullName evidence="10">Aquaporin-like protein</fullName>
    </submittedName>
</protein>
<dbReference type="PRINTS" id="PR00783">
    <property type="entry name" value="MINTRINSICP"/>
</dbReference>
<dbReference type="InterPro" id="IPR050363">
    <property type="entry name" value="MIP/Aquaporin"/>
</dbReference>
<dbReference type="GeneID" id="63829771"/>
<dbReference type="PANTHER" id="PTHR43829">
    <property type="entry name" value="AQUAPORIN OR AQUAGLYCEROPORIN RELATED"/>
    <property type="match status" value="1"/>
</dbReference>
<feature type="transmembrane region" description="Helical" evidence="9">
    <location>
        <begin position="32"/>
        <end position="49"/>
    </location>
</feature>
<dbReference type="GO" id="GO:0005886">
    <property type="term" value="C:plasma membrane"/>
    <property type="evidence" value="ECO:0007669"/>
    <property type="project" value="TreeGrafter"/>
</dbReference>
<accession>A0A165DNQ3</accession>
<evidence type="ECO:0000256" key="1">
    <source>
        <dbReference type="ARBA" id="ARBA00004141"/>
    </source>
</evidence>
<comment type="subcellular location">
    <subcellularLocation>
        <location evidence="1">Membrane</location>
        <topology evidence="1">Multi-pass membrane protein</topology>
    </subcellularLocation>
</comment>
<dbReference type="InterPro" id="IPR000425">
    <property type="entry name" value="MIP"/>
</dbReference>
<feature type="transmembrane region" description="Helical" evidence="9">
    <location>
        <begin position="177"/>
        <end position="198"/>
    </location>
</feature>
<feature type="transmembrane region" description="Helical" evidence="9">
    <location>
        <begin position="210"/>
        <end position="227"/>
    </location>
</feature>
<evidence type="ECO:0000256" key="3">
    <source>
        <dbReference type="ARBA" id="ARBA00022448"/>
    </source>
</evidence>
<dbReference type="InterPro" id="IPR023271">
    <property type="entry name" value="Aquaporin-like"/>
</dbReference>
<dbReference type="SUPFAM" id="SSF81338">
    <property type="entry name" value="Aquaporin-like"/>
    <property type="match status" value="1"/>
</dbReference>
<evidence type="ECO:0000256" key="8">
    <source>
        <dbReference type="RuleBase" id="RU000477"/>
    </source>
</evidence>
<organism evidence="10 11">
    <name type="scientific">Laetiporus sulphureus 93-53</name>
    <dbReference type="NCBI Taxonomy" id="1314785"/>
    <lineage>
        <taxon>Eukaryota</taxon>
        <taxon>Fungi</taxon>
        <taxon>Dikarya</taxon>
        <taxon>Basidiomycota</taxon>
        <taxon>Agaricomycotina</taxon>
        <taxon>Agaricomycetes</taxon>
        <taxon>Polyporales</taxon>
        <taxon>Laetiporus</taxon>
    </lineage>
</organism>
<evidence type="ECO:0000256" key="9">
    <source>
        <dbReference type="SAM" id="Phobius"/>
    </source>
</evidence>
<evidence type="ECO:0000313" key="10">
    <source>
        <dbReference type="EMBL" id="KZT05286.1"/>
    </source>
</evidence>
<keyword evidence="5" id="KW-0677">Repeat</keyword>
<evidence type="ECO:0000256" key="7">
    <source>
        <dbReference type="ARBA" id="ARBA00023136"/>
    </source>
</evidence>
<dbReference type="AlphaFoldDB" id="A0A165DNQ3"/>
<evidence type="ECO:0000256" key="6">
    <source>
        <dbReference type="ARBA" id="ARBA00022989"/>
    </source>
</evidence>
<reference evidence="10 11" key="1">
    <citation type="journal article" date="2016" name="Mol. Biol. Evol.">
        <title>Comparative Genomics of Early-Diverging Mushroom-Forming Fungi Provides Insights into the Origins of Lignocellulose Decay Capabilities.</title>
        <authorList>
            <person name="Nagy L.G."/>
            <person name="Riley R."/>
            <person name="Tritt A."/>
            <person name="Adam C."/>
            <person name="Daum C."/>
            <person name="Floudas D."/>
            <person name="Sun H."/>
            <person name="Yadav J.S."/>
            <person name="Pangilinan J."/>
            <person name="Larsson K.H."/>
            <person name="Matsuura K."/>
            <person name="Barry K."/>
            <person name="Labutti K."/>
            <person name="Kuo R."/>
            <person name="Ohm R.A."/>
            <person name="Bhattacharya S.S."/>
            <person name="Shirouzu T."/>
            <person name="Yoshinaga Y."/>
            <person name="Martin F.M."/>
            <person name="Grigoriev I.V."/>
            <person name="Hibbett D.S."/>
        </authorList>
    </citation>
    <scope>NUCLEOTIDE SEQUENCE [LARGE SCALE GENOMIC DNA]</scope>
    <source>
        <strain evidence="10 11">93-53</strain>
    </source>
</reference>
<keyword evidence="7 9" id="KW-0472">Membrane</keyword>
<keyword evidence="11" id="KW-1185">Reference proteome</keyword>
<keyword evidence="6 9" id="KW-1133">Transmembrane helix</keyword>
<dbReference type="Gene3D" id="1.20.1080.10">
    <property type="entry name" value="Glycerol uptake facilitator protein"/>
    <property type="match status" value="1"/>
</dbReference>
<dbReference type="EMBL" id="KV427631">
    <property type="protein sequence ID" value="KZT05286.1"/>
    <property type="molecule type" value="Genomic_DNA"/>
</dbReference>
<sequence length="324" mass="34693">MSADHTVYLSEFSPRPAWLTRWEKIRRGRGRWVVEFVAEATATFFYTFAGTGSTAGYVLGNILGLNLSSVLQVGIAYAVGIVMALTICLTTSHGHANPAFTICAMIAGKCSPTRALRLIVAQIVGAYIACLVIYVQYHNLIEEATAVLVEKGVYDAVMFTVQGPAGIFGLYVTNENLGYVVFNEFVCDFVLALVIFGAIEPTNAFSPPVMAPWIIALTYAVVIWGYSPPGLAANSARDIGGRLAVLTLWGLKASGSRYAAIAALTNIPATLLAGLFYECIFNDSNRTVTSAYLELAAAEKAHQTVIVESIENDDGSSKGSPLPK</sequence>
<proteinExistence type="inferred from homology"/>
<dbReference type="Pfam" id="PF00230">
    <property type="entry name" value="MIP"/>
    <property type="match status" value="1"/>
</dbReference>
<keyword evidence="4 8" id="KW-0812">Transmembrane</keyword>
<name>A0A165DNQ3_9APHY</name>
<evidence type="ECO:0000256" key="5">
    <source>
        <dbReference type="ARBA" id="ARBA00022737"/>
    </source>
</evidence>
<dbReference type="OrthoDB" id="3222at2759"/>
<dbReference type="STRING" id="1314785.A0A165DNQ3"/>
<evidence type="ECO:0000256" key="2">
    <source>
        <dbReference type="ARBA" id="ARBA00006175"/>
    </source>
</evidence>
<dbReference type="GO" id="GO:0015250">
    <property type="term" value="F:water channel activity"/>
    <property type="evidence" value="ECO:0007669"/>
    <property type="project" value="TreeGrafter"/>
</dbReference>
<gene>
    <name evidence="10" type="ORF">LAESUDRAFT_760456</name>
</gene>
<dbReference type="PANTHER" id="PTHR43829:SF14">
    <property type="entry name" value="AQUAPORIN 3"/>
    <property type="match status" value="1"/>
</dbReference>
<feature type="transmembrane region" description="Helical" evidence="9">
    <location>
        <begin position="115"/>
        <end position="137"/>
    </location>
</feature>
<dbReference type="RefSeq" id="XP_040763026.1">
    <property type="nucleotide sequence ID" value="XM_040912743.1"/>
</dbReference>
<dbReference type="InParanoid" id="A0A165DNQ3"/>
<dbReference type="GO" id="GO:0015254">
    <property type="term" value="F:glycerol channel activity"/>
    <property type="evidence" value="ECO:0007669"/>
    <property type="project" value="TreeGrafter"/>
</dbReference>
<evidence type="ECO:0000256" key="4">
    <source>
        <dbReference type="ARBA" id="ARBA00022692"/>
    </source>
</evidence>
<feature type="transmembrane region" description="Helical" evidence="9">
    <location>
        <begin position="69"/>
        <end position="89"/>
    </location>
</feature>
<comment type="similarity">
    <text evidence="2 8">Belongs to the MIP/aquaporin (TC 1.A.8) family.</text>
</comment>
<dbReference type="Proteomes" id="UP000076871">
    <property type="component" value="Unassembled WGS sequence"/>
</dbReference>
<evidence type="ECO:0000313" key="11">
    <source>
        <dbReference type="Proteomes" id="UP000076871"/>
    </source>
</evidence>
<keyword evidence="3 8" id="KW-0813">Transport</keyword>